<reference evidence="2" key="1">
    <citation type="submission" date="2023-03" db="UniProtKB">
        <authorList>
            <consortium name="EnsemblPlants"/>
        </authorList>
    </citation>
    <scope>IDENTIFICATION</scope>
</reference>
<dbReference type="EnsemblPlants" id="MELO3C029064.2.1">
    <property type="protein sequence ID" value="MELO3C029064.2.1"/>
    <property type="gene ID" value="MELO3C029064.2"/>
</dbReference>
<accession>A0A9I9E5I0</accession>
<feature type="transmembrane region" description="Helical" evidence="1">
    <location>
        <begin position="224"/>
        <end position="250"/>
    </location>
</feature>
<keyword evidence="1" id="KW-1133">Transmembrane helix</keyword>
<keyword evidence="1" id="KW-0812">Transmembrane</keyword>
<evidence type="ECO:0000313" key="2">
    <source>
        <dbReference type="EnsemblPlants" id="MELO3C029064.2.1"/>
    </source>
</evidence>
<evidence type="ECO:0000256" key="1">
    <source>
        <dbReference type="SAM" id="Phobius"/>
    </source>
</evidence>
<dbReference type="AlphaFoldDB" id="A0A9I9E5I0"/>
<protein>
    <submittedName>
        <fullName evidence="2">Uncharacterized protein</fullName>
    </submittedName>
</protein>
<organism evidence="2">
    <name type="scientific">Cucumis melo</name>
    <name type="common">Muskmelon</name>
    <dbReference type="NCBI Taxonomy" id="3656"/>
    <lineage>
        <taxon>Eukaryota</taxon>
        <taxon>Viridiplantae</taxon>
        <taxon>Streptophyta</taxon>
        <taxon>Embryophyta</taxon>
        <taxon>Tracheophyta</taxon>
        <taxon>Spermatophyta</taxon>
        <taxon>Magnoliopsida</taxon>
        <taxon>eudicotyledons</taxon>
        <taxon>Gunneridae</taxon>
        <taxon>Pentapetalae</taxon>
        <taxon>rosids</taxon>
        <taxon>fabids</taxon>
        <taxon>Cucurbitales</taxon>
        <taxon>Cucurbitaceae</taxon>
        <taxon>Benincaseae</taxon>
        <taxon>Cucumis</taxon>
    </lineage>
</organism>
<sequence length="331" mass="38329">MIKDVKINIHDCVVRRDHQSGIDIDMIRVIRRDRSQPDCLSVSSGYTTNQSVLGVPLGSPKTNYVPLGSHVARVRERASSWVPLFRTLIGSEGKGRRKLASYREGSVTCHMGTQFCFRVYVSVNDDVGDSLFLTHQQRREKGIPDALFGDASGKGLPTQFFRRSFRRTIMHREIFFRLPKIGQRKMQRRMVERLIHMKKKMEWHVKQALSLGTKASSLCILAPISLHLCLCCIFFNGTFISVYVFIGIVLEDAGRNYWRRFVYQILNGYVRLRLLDRKLYLLAFHPMRLSLPKSPFFISIHSTRSLVIYSEQRARNIITQAEILLFLDFRV</sequence>
<dbReference type="Gramene" id="MELO3C029064.2.1">
    <property type="protein sequence ID" value="MELO3C029064.2.1"/>
    <property type="gene ID" value="MELO3C029064.2"/>
</dbReference>
<keyword evidence="1" id="KW-0472">Membrane</keyword>
<name>A0A9I9E5I0_CUCME</name>
<proteinExistence type="predicted"/>